<evidence type="ECO:0000256" key="10">
    <source>
        <dbReference type="ARBA" id="ARBA00023136"/>
    </source>
</evidence>
<dbReference type="GO" id="GO:0015344">
    <property type="term" value="F:siderophore uptake transmembrane transporter activity"/>
    <property type="evidence" value="ECO:0007669"/>
    <property type="project" value="TreeGrafter"/>
</dbReference>
<keyword evidence="2 12" id="KW-0813">Transport</keyword>
<dbReference type="EMBL" id="CP025184">
    <property type="protein sequence ID" value="AWV19977.1"/>
    <property type="molecule type" value="Genomic_DNA"/>
</dbReference>
<evidence type="ECO:0000313" key="14">
    <source>
        <dbReference type="EMBL" id="AWV19977.1"/>
    </source>
</evidence>
<evidence type="ECO:0000256" key="8">
    <source>
        <dbReference type="ARBA" id="ARBA00023065"/>
    </source>
</evidence>
<keyword evidence="8" id="KW-0406">Ion transport</keyword>
<keyword evidence="11 12" id="KW-0998">Cell outer membrane</keyword>
<keyword evidence="7" id="KW-0408">Iron</keyword>
<evidence type="ECO:0000256" key="6">
    <source>
        <dbReference type="ARBA" id="ARBA00022729"/>
    </source>
</evidence>
<keyword evidence="3 12" id="KW-1134">Transmembrane beta strand</keyword>
<accession>A0A4Y1MPU7</accession>
<dbReference type="SUPFAM" id="SSF56935">
    <property type="entry name" value="Porins"/>
    <property type="match status" value="1"/>
</dbReference>
<dbReference type="PROSITE" id="PS52016">
    <property type="entry name" value="TONB_DEPENDENT_REC_3"/>
    <property type="match status" value="1"/>
</dbReference>
<dbReference type="Gene3D" id="2.40.170.20">
    <property type="entry name" value="TonB-dependent receptor, beta-barrel domain"/>
    <property type="match status" value="1"/>
</dbReference>
<protein>
    <submittedName>
        <fullName evidence="14">Outer membrane siderophore receptor</fullName>
    </submittedName>
</protein>
<evidence type="ECO:0000256" key="3">
    <source>
        <dbReference type="ARBA" id="ARBA00022452"/>
    </source>
</evidence>
<evidence type="ECO:0000256" key="11">
    <source>
        <dbReference type="ARBA" id="ARBA00023237"/>
    </source>
</evidence>
<dbReference type="PANTHER" id="PTHR32552:SF68">
    <property type="entry name" value="FERRICHROME OUTER MEMBRANE TRANSPORTER_PHAGE RECEPTOR"/>
    <property type="match status" value="1"/>
</dbReference>
<keyword evidence="14" id="KW-0614">Plasmid</keyword>
<keyword evidence="10 12" id="KW-0472">Membrane</keyword>
<gene>
    <name evidence="14" type="ORF">RADP37_00420a</name>
</gene>
<keyword evidence="9" id="KW-0798">TonB box</keyword>
<evidence type="ECO:0000256" key="9">
    <source>
        <dbReference type="ARBA" id="ARBA00023077"/>
    </source>
</evidence>
<dbReference type="AlphaFoldDB" id="A0A4Y1MPU7"/>
<name>A0A4Y1MPU7_9PROT</name>
<dbReference type="InterPro" id="IPR036942">
    <property type="entry name" value="Beta-barrel_TonB_sf"/>
</dbReference>
<sequence length="236" mass="25675">MTIPNLSLITDQRQMVQQLGAYAQDQIRWGKLIATLSTRHDWVDAATDNRLRNTTLSQDDGAWSGRAGLMYLFDNGLAPYATWSTSFLPVIGTSSSGDPFAPSTAQQFEVGLRYQPPGMPIMLSAAAFDITQTNVATYASALLRYQNGEVRSRGIEFEARGEILPGWNVMGAYTYLDAEVTRATNAEQGNRPIGAPAHTASFWSDYTFQDGPLAGFGFGAGVRWIGSTIGGYMPNP</sequence>
<keyword evidence="4" id="KW-0410">Iron transport</keyword>
<feature type="domain" description="TonB-dependent receptor-like beta-barrel" evidence="13">
    <location>
        <begin position="11"/>
        <end position="227"/>
    </location>
</feature>
<dbReference type="Pfam" id="PF00593">
    <property type="entry name" value="TonB_dep_Rec_b-barrel"/>
    <property type="match status" value="1"/>
</dbReference>
<comment type="subcellular location">
    <subcellularLocation>
        <location evidence="1 12">Cell outer membrane</location>
        <topology evidence="1 12">Multi-pass membrane protein</topology>
    </subcellularLocation>
</comment>
<geneLocation type="plasmid" evidence="14">
    <name>p3-AD2</name>
</geneLocation>
<evidence type="ECO:0000256" key="1">
    <source>
        <dbReference type="ARBA" id="ARBA00004571"/>
    </source>
</evidence>
<dbReference type="RefSeq" id="WP_314216553.1">
    <property type="nucleotide sequence ID" value="NZ_CP025184.1"/>
</dbReference>
<evidence type="ECO:0000256" key="7">
    <source>
        <dbReference type="ARBA" id="ARBA00023004"/>
    </source>
</evidence>
<dbReference type="PANTHER" id="PTHR32552">
    <property type="entry name" value="FERRICHROME IRON RECEPTOR-RELATED"/>
    <property type="match status" value="1"/>
</dbReference>
<reference evidence="14" key="1">
    <citation type="submission" date="2017-12" db="EMBL/GenBank/DDBJ databases">
        <authorList>
            <person name="Martens C."/>
            <person name="Dahlstrom E."/>
            <person name="Barbian K."/>
            <person name="Sykora L."/>
            <person name="Ricklefs S."/>
            <person name="Bruno D."/>
            <person name="Anzick I."/>
            <person name="Myles I."/>
            <person name="Datta S.K."/>
        </authorList>
    </citation>
    <scope>NUCLEOTIDE SEQUENCE</scope>
    <source>
        <strain evidence="14">AD2</strain>
        <plasmid evidence="14">p3-AD2</plasmid>
    </source>
</reference>
<proteinExistence type="inferred from homology"/>
<evidence type="ECO:0000256" key="5">
    <source>
        <dbReference type="ARBA" id="ARBA00022692"/>
    </source>
</evidence>
<evidence type="ECO:0000259" key="13">
    <source>
        <dbReference type="Pfam" id="PF00593"/>
    </source>
</evidence>
<dbReference type="InterPro" id="IPR000531">
    <property type="entry name" value="Beta-barrel_TonB"/>
</dbReference>
<evidence type="ECO:0000256" key="2">
    <source>
        <dbReference type="ARBA" id="ARBA00022448"/>
    </source>
</evidence>
<keyword evidence="6" id="KW-0732">Signal</keyword>
<comment type="similarity">
    <text evidence="12">Belongs to the TonB-dependent receptor family.</text>
</comment>
<keyword evidence="5 12" id="KW-0812">Transmembrane</keyword>
<organism evidence="14">
    <name type="scientific">Roseomonas mucosa</name>
    <dbReference type="NCBI Taxonomy" id="207340"/>
    <lineage>
        <taxon>Bacteria</taxon>
        <taxon>Pseudomonadati</taxon>
        <taxon>Pseudomonadota</taxon>
        <taxon>Alphaproteobacteria</taxon>
        <taxon>Acetobacterales</taxon>
        <taxon>Roseomonadaceae</taxon>
        <taxon>Roseomonas</taxon>
    </lineage>
</organism>
<keyword evidence="14" id="KW-0675">Receptor</keyword>
<dbReference type="InterPro" id="IPR039426">
    <property type="entry name" value="TonB-dep_rcpt-like"/>
</dbReference>
<dbReference type="GO" id="GO:0009279">
    <property type="term" value="C:cell outer membrane"/>
    <property type="evidence" value="ECO:0007669"/>
    <property type="project" value="UniProtKB-SubCell"/>
</dbReference>
<evidence type="ECO:0000256" key="12">
    <source>
        <dbReference type="PROSITE-ProRule" id="PRU01360"/>
    </source>
</evidence>
<evidence type="ECO:0000256" key="4">
    <source>
        <dbReference type="ARBA" id="ARBA00022496"/>
    </source>
</evidence>